<proteinExistence type="predicted"/>
<feature type="compositionally biased region" description="Basic and acidic residues" evidence="1">
    <location>
        <begin position="183"/>
        <end position="200"/>
    </location>
</feature>
<feature type="compositionally biased region" description="Basic and acidic residues" evidence="1">
    <location>
        <begin position="105"/>
        <end position="114"/>
    </location>
</feature>
<protein>
    <submittedName>
        <fullName evidence="2">Uncharacterized protein</fullName>
    </submittedName>
</protein>
<evidence type="ECO:0000313" key="2">
    <source>
        <dbReference type="EMBL" id="KAK7071409.1"/>
    </source>
</evidence>
<feature type="non-terminal residue" evidence="2">
    <location>
        <position position="1"/>
    </location>
</feature>
<evidence type="ECO:0000313" key="3">
    <source>
        <dbReference type="Proteomes" id="UP001381693"/>
    </source>
</evidence>
<keyword evidence="3" id="KW-1185">Reference proteome</keyword>
<gene>
    <name evidence="2" type="ORF">SK128_017026</name>
</gene>
<name>A0AAN9A211_HALRR</name>
<dbReference type="Proteomes" id="UP001381693">
    <property type="component" value="Unassembled WGS sequence"/>
</dbReference>
<reference evidence="2 3" key="1">
    <citation type="submission" date="2023-11" db="EMBL/GenBank/DDBJ databases">
        <title>Halocaridina rubra genome assembly.</title>
        <authorList>
            <person name="Smith C."/>
        </authorList>
    </citation>
    <scope>NUCLEOTIDE SEQUENCE [LARGE SCALE GENOMIC DNA]</scope>
    <source>
        <strain evidence="2">EP-1</strain>
        <tissue evidence="2">Whole</tissue>
    </source>
</reference>
<evidence type="ECO:0000256" key="1">
    <source>
        <dbReference type="SAM" id="MobiDB-lite"/>
    </source>
</evidence>
<accession>A0AAN9A211</accession>
<organism evidence="2 3">
    <name type="scientific">Halocaridina rubra</name>
    <name type="common">Hawaiian red shrimp</name>
    <dbReference type="NCBI Taxonomy" id="373956"/>
    <lineage>
        <taxon>Eukaryota</taxon>
        <taxon>Metazoa</taxon>
        <taxon>Ecdysozoa</taxon>
        <taxon>Arthropoda</taxon>
        <taxon>Crustacea</taxon>
        <taxon>Multicrustacea</taxon>
        <taxon>Malacostraca</taxon>
        <taxon>Eumalacostraca</taxon>
        <taxon>Eucarida</taxon>
        <taxon>Decapoda</taxon>
        <taxon>Pleocyemata</taxon>
        <taxon>Caridea</taxon>
        <taxon>Atyoidea</taxon>
        <taxon>Atyidae</taxon>
        <taxon>Halocaridina</taxon>
    </lineage>
</organism>
<comment type="caution">
    <text evidence="2">The sequence shown here is derived from an EMBL/GenBank/DDBJ whole genome shotgun (WGS) entry which is preliminary data.</text>
</comment>
<dbReference type="EMBL" id="JAXCGZ010014674">
    <property type="protein sequence ID" value="KAK7071409.1"/>
    <property type="molecule type" value="Genomic_DNA"/>
</dbReference>
<sequence>AVDELEDVVPINNQIDHRNSLLGPTVSSTSQNFLMGFLIAPEPGRLLVPFFDHDLVPELRNMMPLIPFLKNDQEIFQSDEYPIEQDTKLRYGNVSTIPKKGQRLRTNEKDHENDSFSLALDGSPPAVRTYEYQSNDELPGELVNSPILVQHNDPFNRFNQLSFPEKVVQLAVLRSIMRTKDLRSDGENKNYSEKKSDTESFRQNVLHPNGPMTAWEVNKLPEIKSGENLNQKPYKKSGPIPKENIKSEFKESHNFNGKRRNYESSSRGFEYVFLKESSFDFVILNSYGDL</sequence>
<feature type="region of interest" description="Disordered" evidence="1">
    <location>
        <begin position="183"/>
        <end position="208"/>
    </location>
</feature>
<feature type="region of interest" description="Disordered" evidence="1">
    <location>
        <begin position="99"/>
        <end position="120"/>
    </location>
</feature>
<dbReference type="AlphaFoldDB" id="A0AAN9A211"/>